<comment type="caution">
    <text evidence="3">The sequence shown here is derived from an EMBL/GenBank/DDBJ whole genome shotgun (WGS) entry which is preliminary data.</text>
</comment>
<feature type="non-terminal residue" evidence="3">
    <location>
        <position position="1"/>
    </location>
</feature>
<evidence type="ECO:0000259" key="2">
    <source>
        <dbReference type="Pfam" id="PF07261"/>
    </source>
</evidence>
<evidence type="ECO:0000313" key="3">
    <source>
        <dbReference type="EMBL" id="GAH70911.1"/>
    </source>
</evidence>
<accession>X1HL98</accession>
<dbReference type="Pfam" id="PF07261">
    <property type="entry name" value="DnaB_2"/>
    <property type="match status" value="1"/>
</dbReference>
<dbReference type="Gene3D" id="1.10.10.630">
    <property type="entry name" value="DnaD domain-like"/>
    <property type="match status" value="1"/>
</dbReference>
<gene>
    <name evidence="3" type="ORF">S03H2_51140</name>
</gene>
<sequence length="75" mass="8483">SGWFEEALKEAVGLEHRNLKYIEAILERWKVEGFKSQRKGGKAGKAGKADEQRPRQKRAKPITYIRGSGEDPGKD</sequence>
<name>X1HL98_9ZZZZ</name>
<feature type="region of interest" description="Disordered" evidence="1">
    <location>
        <begin position="35"/>
        <end position="75"/>
    </location>
</feature>
<organism evidence="3">
    <name type="scientific">marine sediment metagenome</name>
    <dbReference type="NCBI Taxonomy" id="412755"/>
    <lineage>
        <taxon>unclassified sequences</taxon>
        <taxon>metagenomes</taxon>
        <taxon>ecological metagenomes</taxon>
    </lineage>
</organism>
<dbReference type="NCBIfam" id="TIGR01446">
    <property type="entry name" value="DnaD_dom"/>
    <property type="match status" value="1"/>
</dbReference>
<evidence type="ECO:0000256" key="1">
    <source>
        <dbReference type="SAM" id="MobiDB-lite"/>
    </source>
</evidence>
<dbReference type="EMBL" id="BARU01032421">
    <property type="protein sequence ID" value="GAH70911.1"/>
    <property type="molecule type" value="Genomic_DNA"/>
</dbReference>
<protein>
    <recommendedName>
        <fullName evidence="2">DnaB/C C-terminal domain-containing protein</fullName>
    </recommendedName>
</protein>
<reference evidence="3" key="1">
    <citation type="journal article" date="2014" name="Front. Microbiol.">
        <title>High frequency of phylogenetically diverse reductive dehalogenase-homologous genes in deep subseafloor sedimentary metagenomes.</title>
        <authorList>
            <person name="Kawai M."/>
            <person name="Futagami T."/>
            <person name="Toyoda A."/>
            <person name="Takaki Y."/>
            <person name="Nishi S."/>
            <person name="Hori S."/>
            <person name="Arai W."/>
            <person name="Tsubouchi T."/>
            <person name="Morono Y."/>
            <person name="Uchiyama I."/>
            <person name="Ito T."/>
            <person name="Fujiyama A."/>
            <person name="Inagaki F."/>
            <person name="Takami H."/>
        </authorList>
    </citation>
    <scope>NUCLEOTIDE SEQUENCE</scope>
    <source>
        <strain evidence="3">Expedition CK06-06</strain>
    </source>
</reference>
<dbReference type="AlphaFoldDB" id="X1HL98"/>
<dbReference type="SUPFAM" id="SSF158499">
    <property type="entry name" value="DnaD domain-like"/>
    <property type="match status" value="1"/>
</dbReference>
<dbReference type="InterPro" id="IPR006343">
    <property type="entry name" value="DnaB/C_C"/>
</dbReference>
<dbReference type="InterPro" id="IPR034829">
    <property type="entry name" value="DnaD-like_sf"/>
</dbReference>
<proteinExistence type="predicted"/>
<feature type="domain" description="DnaB/C C-terminal" evidence="2">
    <location>
        <begin position="5"/>
        <end position="36"/>
    </location>
</feature>